<evidence type="ECO:0000256" key="5">
    <source>
        <dbReference type="PIRSR" id="PIRSR000137-1"/>
    </source>
</evidence>
<dbReference type="PROSITE" id="PS00623">
    <property type="entry name" value="GMC_OXRED_1"/>
    <property type="match status" value="1"/>
</dbReference>
<dbReference type="PANTHER" id="PTHR11552:SF147">
    <property type="entry name" value="CHOLINE DEHYDROGENASE, MITOCHONDRIAL"/>
    <property type="match status" value="1"/>
</dbReference>
<dbReference type="GO" id="GO:0016614">
    <property type="term" value="F:oxidoreductase activity, acting on CH-OH group of donors"/>
    <property type="evidence" value="ECO:0007669"/>
    <property type="project" value="InterPro"/>
</dbReference>
<keyword evidence="10" id="KW-1185">Reference proteome</keyword>
<dbReference type="AlphaFoldDB" id="A0A507DTH0"/>
<dbReference type="InterPro" id="IPR012132">
    <property type="entry name" value="GMC_OxRdtase"/>
</dbReference>
<dbReference type="Pfam" id="PF05199">
    <property type="entry name" value="GMC_oxred_C"/>
    <property type="match status" value="1"/>
</dbReference>
<dbReference type="Pfam" id="PF00732">
    <property type="entry name" value="GMC_oxred_N"/>
    <property type="match status" value="1"/>
</dbReference>
<keyword evidence="3 7" id="KW-0285">Flavoprotein</keyword>
<evidence type="ECO:0000256" key="7">
    <source>
        <dbReference type="RuleBase" id="RU003968"/>
    </source>
</evidence>
<feature type="domain" description="Glucose-methanol-choline oxidoreductase N-terminal" evidence="8">
    <location>
        <begin position="116"/>
        <end position="139"/>
    </location>
</feature>
<comment type="similarity">
    <text evidence="2 7">Belongs to the GMC oxidoreductase family.</text>
</comment>
<dbReference type="EMBL" id="QEAQ01000135">
    <property type="protein sequence ID" value="TPX54836.1"/>
    <property type="molecule type" value="Genomic_DNA"/>
</dbReference>
<dbReference type="InterPro" id="IPR036188">
    <property type="entry name" value="FAD/NAD-bd_sf"/>
</dbReference>
<reference evidence="9 10" key="1">
    <citation type="journal article" date="2019" name="Sci. Rep.">
        <title>Comparative genomics of chytrid fungi reveal insights into the obligate biotrophic and pathogenic lifestyle of Synchytrium endobioticum.</title>
        <authorList>
            <person name="van de Vossenberg B.T.L.H."/>
            <person name="Warris S."/>
            <person name="Nguyen H.D.T."/>
            <person name="van Gent-Pelzer M.P.E."/>
            <person name="Joly D.L."/>
            <person name="van de Geest H.C."/>
            <person name="Bonants P.J.M."/>
            <person name="Smith D.S."/>
            <person name="Levesque C.A."/>
            <person name="van der Lee T.A.J."/>
        </authorList>
    </citation>
    <scope>NUCLEOTIDE SEQUENCE [LARGE SCALE GENOMIC DNA]</scope>
    <source>
        <strain evidence="9 10">CBS 809.83</strain>
    </source>
</reference>
<evidence type="ECO:0000256" key="2">
    <source>
        <dbReference type="ARBA" id="ARBA00010790"/>
    </source>
</evidence>
<accession>A0A507DTH0</accession>
<dbReference type="InterPro" id="IPR000172">
    <property type="entry name" value="GMC_OxRdtase_N"/>
</dbReference>
<dbReference type="SUPFAM" id="SSF51905">
    <property type="entry name" value="FAD/NAD(P)-binding domain"/>
    <property type="match status" value="1"/>
</dbReference>
<comment type="cofactor">
    <cofactor evidence="1 6">
        <name>FAD</name>
        <dbReference type="ChEBI" id="CHEBI:57692"/>
    </cofactor>
</comment>
<evidence type="ECO:0000256" key="6">
    <source>
        <dbReference type="PIRSR" id="PIRSR000137-2"/>
    </source>
</evidence>
<evidence type="ECO:0000256" key="3">
    <source>
        <dbReference type="ARBA" id="ARBA00022630"/>
    </source>
</evidence>
<organism evidence="9 10">
    <name type="scientific">Powellomyces hirtus</name>
    <dbReference type="NCBI Taxonomy" id="109895"/>
    <lineage>
        <taxon>Eukaryota</taxon>
        <taxon>Fungi</taxon>
        <taxon>Fungi incertae sedis</taxon>
        <taxon>Chytridiomycota</taxon>
        <taxon>Chytridiomycota incertae sedis</taxon>
        <taxon>Chytridiomycetes</taxon>
        <taxon>Spizellomycetales</taxon>
        <taxon>Powellomycetaceae</taxon>
        <taxon>Powellomyces</taxon>
    </lineage>
</organism>
<dbReference type="PANTHER" id="PTHR11552">
    <property type="entry name" value="GLUCOSE-METHANOL-CHOLINE GMC OXIDOREDUCTASE"/>
    <property type="match status" value="1"/>
</dbReference>
<dbReference type="PIRSF" id="PIRSF000137">
    <property type="entry name" value="Alcohol_oxidase"/>
    <property type="match status" value="1"/>
</dbReference>
<dbReference type="Proteomes" id="UP000318582">
    <property type="component" value="Unassembled WGS sequence"/>
</dbReference>
<name>A0A507DTH0_9FUNG</name>
<dbReference type="SUPFAM" id="SSF54373">
    <property type="entry name" value="FAD-linked reductases, C-terminal domain"/>
    <property type="match status" value="1"/>
</dbReference>
<dbReference type="Gene3D" id="3.50.50.60">
    <property type="entry name" value="FAD/NAD(P)-binding domain"/>
    <property type="match status" value="1"/>
</dbReference>
<evidence type="ECO:0000259" key="8">
    <source>
        <dbReference type="PROSITE" id="PS00623"/>
    </source>
</evidence>
<feature type="active site" description="Proton donor" evidence="5">
    <location>
        <position position="556"/>
    </location>
</feature>
<evidence type="ECO:0000313" key="10">
    <source>
        <dbReference type="Proteomes" id="UP000318582"/>
    </source>
</evidence>
<dbReference type="Gene3D" id="3.30.560.10">
    <property type="entry name" value="Glucose Oxidase, domain 3"/>
    <property type="match status" value="1"/>
</dbReference>
<proteinExistence type="inferred from homology"/>
<feature type="binding site" evidence="6">
    <location>
        <position position="263"/>
    </location>
    <ligand>
        <name>FAD</name>
        <dbReference type="ChEBI" id="CHEBI:57692"/>
    </ligand>
</feature>
<evidence type="ECO:0000256" key="1">
    <source>
        <dbReference type="ARBA" id="ARBA00001974"/>
    </source>
</evidence>
<protein>
    <recommendedName>
        <fullName evidence="8">Glucose-methanol-choline oxidoreductase N-terminal domain-containing protein</fullName>
    </recommendedName>
</protein>
<dbReference type="GO" id="GO:0050660">
    <property type="term" value="F:flavin adenine dinucleotide binding"/>
    <property type="evidence" value="ECO:0007669"/>
    <property type="project" value="InterPro"/>
</dbReference>
<sequence>MLGLFSNTRTLLTDPATYATKASVPPSTLEEAATQINRIYDYVIIGGGTAGSVLASRLTEDSSISVLVLEAGGTNNILEAQAPLTFNKLFKTDKDWNYETTPQQNVAGRELYWPRGKLLGGSSSLNAMMFHHASFSDYDEWEQVFGCKGWGYEDMKPFFRKAEQFTPNIARTPVDPLHRSSDGVWQVGHSYLSEIGGKGFVGGCVEAGIPFSPDVNTPKGTEGVAHIMTFIDKNGRRSSAATAYLPPAVQKRPNLTIAINVLVTRIIFEETNAKPRAIAVELGNERNGQKYYVSAKQQIILAAGSINTPQTLMLSGVGPQSTLEKFNIPVVVDNPNVGSHLKDHFCSSGILCKAKPGTTLDYLTSDIKAIPALARWLITGGGPLTSNIAECSAFFKSTDPTLPVTHALTKPENKPELHGSLGVGPDLEIIGAPIAFIDHGFTPGPPGDNVFSMVPIGLRPRSSGTITIRSTDPWDKAIIDPKYWTDKGDNDRKVLLAGVRVCIKIAQSEAMKPYLETVPVSNDPESFYWPWCADATQITDDQIWTWMTRTSFTLYHPVSSARMGPDPTSAVVDTDLQVHGVEGLVICDASIFPEQISGHPTAAIIAIAEKAAEMLKVKRKIDQSK</sequence>
<evidence type="ECO:0000256" key="4">
    <source>
        <dbReference type="ARBA" id="ARBA00022827"/>
    </source>
</evidence>
<gene>
    <name evidence="9" type="ORF">PhCBS80983_g05712</name>
</gene>
<dbReference type="STRING" id="109895.A0A507DTH0"/>
<feature type="active site" description="Proton acceptor" evidence="5">
    <location>
        <position position="599"/>
    </location>
</feature>
<keyword evidence="4 6" id="KW-0274">FAD</keyword>
<evidence type="ECO:0000313" key="9">
    <source>
        <dbReference type="EMBL" id="TPX54836.1"/>
    </source>
</evidence>
<dbReference type="InterPro" id="IPR007867">
    <property type="entry name" value="GMC_OxRtase_C"/>
</dbReference>
<comment type="caution">
    <text evidence="9">The sequence shown here is derived from an EMBL/GenBank/DDBJ whole genome shotgun (WGS) entry which is preliminary data.</text>
</comment>